<keyword evidence="5" id="KW-0676">Redox-active center</keyword>
<dbReference type="SUPFAM" id="SSF52833">
    <property type="entry name" value="Thioredoxin-like"/>
    <property type="match status" value="1"/>
</dbReference>
<dbReference type="GO" id="GO:0140824">
    <property type="term" value="F:thioredoxin-dependent peroxiredoxin activity"/>
    <property type="evidence" value="ECO:0007669"/>
    <property type="project" value="UniProtKB-EC"/>
</dbReference>
<protein>
    <recommendedName>
        <fullName evidence="8">Glutathione peroxidase</fullName>
    </recommendedName>
</protein>
<dbReference type="PANTHER" id="PTHR11592:SF78">
    <property type="entry name" value="GLUTATHIONE PEROXIDASE"/>
    <property type="match status" value="1"/>
</dbReference>
<dbReference type="PRINTS" id="PR01011">
    <property type="entry name" value="GLUTPROXDASE"/>
</dbReference>
<evidence type="ECO:0000256" key="4">
    <source>
        <dbReference type="ARBA" id="ARBA00023002"/>
    </source>
</evidence>
<dbReference type="PIRSF" id="PIRSF000303">
    <property type="entry name" value="Glutathion_perox"/>
    <property type="match status" value="1"/>
</dbReference>
<evidence type="ECO:0000313" key="10">
    <source>
        <dbReference type="EMBL" id="GFP55444.1"/>
    </source>
</evidence>
<dbReference type="InterPro" id="IPR000889">
    <property type="entry name" value="Glutathione_peroxidase"/>
</dbReference>
<keyword evidence="4 8" id="KW-0560">Oxidoreductase</keyword>
<evidence type="ECO:0000256" key="3">
    <source>
        <dbReference type="ARBA" id="ARBA00022862"/>
    </source>
</evidence>
<dbReference type="PROSITE" id="PS00763">
    <property type="entry name" value="GLUTATHIONE_PEROXID_2"/>
    <property type="match status" value="1"/>
</dbReference>
<dbReference type="FunFam" id="3.40.30.10:FF:000010">
    <property type="entry name" value="Glutathione peroxidase"/>
    <property type="match status" value="1"/>
</dbReference>
<evidence type="ECO:0000256" key="7">
    <source>
        <dbReference type="PIRSR" id="PIRSR000303-1"/>
    </source>
</evidence>
<reference evidence="10 11" key="1">
    <citation type="submission" date="2020-07" db="EMBL/GenBank/DDBJ databases">
        <title>Trichoderma asperellum IC-1 whole genome shotgun sequence.</title>
        <authorList>
            <person name="Kanamasa S."/>
            <person name="Takahashi H."/>
        </authorList>
    </citation>
    <scope>NUCLEOTIDE SEQUENCE [LARGE SCALE GENOMIC DNA]</scope>
    <source>
        <strain evidence="10 11">IC-1</strain>
    </source>
</reference>
<evidence type="ECO:0000256" key="1">
    <source>
        <dbReference type="ARBA" id="ARBA00006926"/>
    </source>
</evidence>
<evidence type="ECO:0000256" key="6">
    <source>
        <dbReference type="ARBA" id="ARBA00049091"/>
    </source>
</evidence>
<dbReference type="GO" id="GO:0034599">
    <property type="term" value="P:cellular response to oxidative stress"/>
    <property type="evidence" value="ECO:0007669"/>
    <property type="project" value="TreeGrafter"/>
</dbReference>
<accession>A0A6V8QS76</accession>
<evidence type="ECO:0000256" key="5">
    <source>
        <dbReference type="ARBA" id="ARBA00023284"/>
    </source>
</evidence>
<evidence type="ECO:0000259" key="9">
    <source>
        <dbReference type="PROSITE" id="PS51352"/>
    </source>
</evidence>
<sequence length="172" mass="19551">MASATNFFEFKALDATDKEVPLSEFKGKVVLVVNTASKCGFTYQYKNLESVYQEIKKEYPNDFTVIGFPCNQFGGQEPGSNEEIQNFCSLDQKVTFPVFGKINVNGDDAHPLYKWLKHEKPGLLGLERVKWNFEKFLIGRDGKVVDRWASTTEPEKFQSKIIEEIKKPAPAS</sequence>
<evidence type="ECO:0000256" key="8">
    <source>
        <dbReference type="RuleBase" id="RU000499"/>
    </source>
</evidence>
<keyword evidence="3" id="KW-0049">Antioxidant</keyword>
<dbReference type="PANTHER" id="PTHR11592">
    <property type="entry name" value="GLUTATHIONE PEROXIDASE"/>
    <property type="match status" value="1"/>
</dbReference>
<feature type="active site" evidence="7">
    <location>
        <position position="39"/>
    </location>
</feature>
<dbReference type="InterPro" id="IPR029759">
    <property type="entry name" value="GPX_AS"/>
</dbReference>
<organism evidence="10 11">
    <name type="scientific">Trichoderma asperellum</name>
    <name type="common">Filamentous fungus</name>
    <dbReference type="NCBI Taxonomy" id="101201"/>
    <lineage>
        <taxon>Eukaryota</taxon>
        <taxon>Fungi</taxon>
        <taxon>Dikarya</taxon>
        <taxon>Ascomycota</taxon>
        <taxon>Pezizomycotina</taxon>
        <taxon>Sordariomycetes</taxon>
        <taxon>Hypocreomycetidae</taxon>
        <taxon>Hypocreales</taxon>
        <taxon>Hypocreaceae</taxon>
        <taxon>Trichoderma</taxon>
    </lineage>
</organism>
<dbReference type="Pfam" id="PF00255">
    <property type="entry name" value="GSHPx"/>
    <property type="match status" value="1"/>
</dbReference>
<dbReference type="AlphaFoldDB" id="A0A6V8QS76"/>
<comment type="similarity">
    <text evidence="1 8">Belongs to the glutathione peroxidase family.</text>
</comment>
<comment type="caution">
    <text evidence="10">The sequence shown here is derived from an EMBL/GenBank/DDBJ whole genome shotgun (WGS) entry which is preliminary data.</text>
</comment>
<dbReference type="InterPro" id="IPR013766">
    <property type="entry name" value="Thioredoxin_domain"/>
</dbReference>
<comment type="catalytic activity">
    <reaction evidence="6">
        <text>a hydroperoxide + [thioredoxin]-dithiol = an alcohol + [thioredoxin]-disulfide + H2O</text>
        <dbReference type="Rhea" id="RHEA:62620"/>
        <dbReference type="Rhea" id="RHEA-COMP:10698"/>
        <dbReference type="Rhea" id="RHEA-COMP:10700"/>
        <dbReference type="ChEBI" id="CHEBI:15377"/>
        <dbReference type="ChEBI" id="CHEBI:29950"/>
        <dbReference type="ChEBI" id="CHEBI:30879"/>
        <dbReference type="ChEBI" id="CHEBI:35924"/>
        <dbReference type="ChEBI" id="CHEBI:50058"/>
        <dbReference type="EC" id="1.11.1.24"/>
    </reaction>
</comment>
<dbReference type="Proteomes" id="UP000517252">
    <property type="component" value="Unassembled WGS sequence"/>
</dbReference>
<dbReference type="InterPro" id="IPR036249">
    <property type="entry name" value="Thioredoxin-like_sf"/>
</dbReference>
<feature type="domain" description="Thioredoxin" evidence="9">
    <location>
        <begin position="1"/>
        <end position="167"/>
    </location>
</feature>
<dbReference type="Gene3D" id="3.40.30.10">
    <property type="entry name" value="Glutaredoxin"/>
    <property type="match status" value="1"/>
</dbReference>
<dbReference type="InterPro" id="IPR029760">
    <property type="entry name" value="GPX_CS"/>
</dbReference>
<evidence type="ECO:0000313" key="11">
    <source>
        <dbReference type="Proteomes" id="UP000517252"/>
    </source>
</evidence>
<dbReference type="PROSITE" id="PS51355">
    <property type="entry name" value="GLUTATHIONE_PEROXID_3"/>
    <property type="match status" value="1"/>
</dbReference>
<dbReference type="PROSITE" id="PS51352">
    <property type="entry name" value="THIOREDOXIN_2"/>
    <property type="match status" value="1"/>
</dbReference>
<name>A0A6V8QS76_TRIAP</name>
<dbReference type="OrthoDB" id="446890at2759"/>
<dbReference type="EMBL" id="BLZH01000005">
    <property type="protein sequence ID" value="GFP55444.1"/>
    <property type="molecule type" value="Genomic_DNA"/>
</dbReference>
<proteinExistence type="inferred from homology"/>
<gene>
    <name evidence="10" type="ORF">TASIC1_0005030200</name>
</gene>
<dbReference type="CDD" id="cd00340">
    <property type="entry name" value="GSH_Peroxidase"/>
    <property type="match status" value="1"/>
</dbReference>
<keyword evidence="2 8" id="KW-0575">Peroxidase</keyword>
<dbReference type="PROSITE" id="PS00460">
    <property type="entry name" value="GLUTATHIONE_PEROXID_1"/>
    <property type="match status" value="1"/>
</dbReference>
<evidence type="ECO:0000256" key="2">
    <source>
        <dbReference type="ARBA" id="ARBA00022559"/>
    </source>
</evidence>